<comment type="cofactor">
    <cofactor evidence="1">
        <name>FMN</name>
        <dbReference type="ChEBI" id="CHEBI:58210"/>
    </cofactor>
</comment>
<dbReference type="Gene3D" id="3.20.20.70">
    <property type="entry name" value="Aldolase class I"/>
    <property type="match status" value="1"/>
</dbReference>
<evidence type="ECO:0000256" key="8">
    <source>
        <dbReference type="SAM" id="MobiDB-lite"/>
    </source>
</evidence>
<dbReference type="PANTHER" id="PTHR10578">
    <property type="entry name" value="S -2-HYDROXY-ACID OXIDASE-RELATED"/>
    <property type="match status" value="1"/>
</dbReference>
<dbReference type="InterPro" id="IPR013785">
    <property type="entry name" value="Aldolase_TIM"/>
</dbReference>
<dbReference type="Proteomes" id="UP001431209">
    <property type="component" value="Unassembled WGS sequence"/>
</dbReference>
<evidence type="ECO:0000256" key="6">
    <source>
        <dbReference type="PIRSR" id="PIRSR000138-1"/>
    </source>
</evidence>
<comment type="caution">
    <text evidence="10">The sequence shown here is derived from an EMBL/GenBank/DDBJ whole genome shotgun (WGS) entry which is preliminary data.</text>
</comment>
<organism evidence="10 11">
    <name type="scientific">Acrasis kona</name>
    <dbReference type="NCBI Taxonomy" id="1008807"/>
    <lineage>
        <taxon>Eukaryota</taxon>
        <taxon>Discoba</taxon>
        <taxon>Heterolobosea</taxon>
        <taxon>Tetramitia</taxon>
        <taxon>Eutetramitia</taxon>
        <taxon>Acrasidae</taxon>
        <taxon>Acrasis</taxon>
    </lineage>
</organism>
<dbReference type="InterPro" id="IPR008259">
    <property type="entry name" value="FMN_hydac_DH_AS"/>
</dbReference>
<feature type="binding site" evidence="7">
    <location>
        <begin position="388"/>
        <end position="389"/>
    </location>
    <ligand>
        <name>FMN</name>
        <dbReference type="ChEBI" id="CHEBI:58210"/>
    </ligand>
</feature>
<dbReference type="InterPro" id="IPR037396">
    <property type="entry name" value="FMN_HAD"/>
</dbReference>
<dbReference type="AlphaFoldDB" id="A0AAW2YRQ8"/>
<feature type="binding site" evidence="7">
    <location>
        <position position="329"/>
    </location>
    <ligand>
        <name>FMN</name>
        <dbReference type="ChEBI" id="CHEBI:58210"/>
    </ligand>
</feature>
<evidence type="ECO:0000313" key="11">
    <source>
        <dbReference type="Proteomes" id="UP001431209"/>
    </source>
</evidence>
<evidence type="ECO:0000313" key="10">
    <source>
        <dbReference type="EMBL" id="KAL0479558.1"/>
    </source>
</evidence>
<keyword evidence="11" id="KW-1185">Reference proteome</keyword>
<feature type="region of interest" description="Disordered" evidence="8">
    <location>
        <begin position="1"/>
        <end position="50"/>
    </location>
</feature>
<dbReference type="GO" id="GO:0016491">
    <property type="term" value="F:oxidoreductase activity"/>
    <property type="evidence" value="ECO:0007669"/>
    <property type="project" value="UniProtKB-KW"/>
</dbReference>
<evidence type="ECO:0000256" key="4">
    <source>
        <dbReference type="ARBA" id="ARBA00023002"/>
    </source>
</evidence>
<feature type="binding site" evidence="7">
    <location>
        <position position="95"/>
    </location>
    <ligand>
        <name>glyoxylate</name>
        <dbReference type="ChEBI" id="CHEBI:36655"/>
    </ligand>
</feature>
<feature type="binding site" evidence="7">
    <location>
        <position position="179"/>
    </location>
    <ligand>
        <name>FMN</name>
        <dbReference type="ChEBI" id="CHEBI:58210"/>
    </ligand>
</feature>
<protein>
    <submittedName>
        <fullName evidence="10">(S)-2-hydroxy-acid oxidase</fullName>
    </submittedName>
</protein>
<keyword evidence="4" id="KW-0560">Oxidoreductase</keyword>
<feature type="binding site" evidence="7">
    <location>
        <position position="241"/>
    </location>
    <ligand>
        <name>glyoxylate</name>
        <dbReference type="ChEBI" id="CHEBI:36655"/>
    </ligand>
</feature>
<feature type="binding site" evidence="7">
    <location>
        <position position="206"/>
    </location>
    <ligand>
        <name>glyoxylate</name>
        <dbReference type="ChEBI" id="CHEBI:36655"/>
    </ligand>
</feature>
<dbReference type="PANTHER" id="PTHR10578:SF107">
    <property type="entry name" value="2-HYDROXYACID OXIDASE 1"/>
    <property type="match status" value="1"/>
</dbReference>
<dbReference type="PROSITE" id="PS51349">
    <property type="entry name" value="FMN_HYDROXY_ACID_DH_2"/>
    <property type="match status" value="1"/>
</dbReference>
<feature type="binding site" evidence="7">
    <location>
        <begin position="150"/>
        <end position="152"/>
    </location>
    <ligand>
        <name>FMN</name>
        <dbReference type="ChEBI" id="CHEBI:58210"/>
    </ligand>
</feature>
<reference evidence="10 11" key="1">
    <citation type="submission" date="2024-03" db="EMBL/GenBank/DDBJ databases">
        <title>The Acrasis kona genome and developmental transcriptomes reveal deep origins of eukaryotic multicellular pathways.</title>
        <authorList>
            <person name="Sheikh S."/>
            <person name="Fu C.-J."/>
            <person name="Brown M.W."/>
            <person name="Baldauf S.L."/>
        </authorList>
    </citation>
    <scope>NUCLEOTIDE SEQUENCE [LARGE SCALE GENOMIC DNA]</scope>
    <source>
        <strain evidence="10 11">ATCC MYA-3509</strain>
    </source>
</reference>
<keyword evidence="2 7" id="KW-0285">Flavoprotein</keyword>
<dbReference type="InterPro" id="IPR000262">
    <property type="entry name" value="FMN-dep_DH"/>
</dbReference>
<dbReference type="PIRSF" id="PIRSF000138">
    <property type="entry name" value="Al-hdrx_acd_dh"/>
    <property type="match status" value="1"/>
</dbReference>
<feature type="binding site" evidence="7">
    <location>
        <position position="307"/>
    </location>
    <ligand>
        <name>FMN</name>
        <dbReference type="ChEBI" id="CHEBI:58210"/>
    </ligand>
</feature>
<feature type="binding site" evidence="7">
    <location>
        <position position="331"/>
    </location>
    <ligand>
        <name>glyoxylate</name>
        <dbReference type="ChEBI" id="CHEBI:36655"/>
    </ligand>
</feature>
<keyword evidence="3 7" id="KW-0288">FMN</keyword>
<dbReference type="InterPro" id="IPR012133">
    <property type="entry name" value="Alpha-hydoxy_acid_DH_FMN"/>
</dbReference>
<feature type="binding site" evidence="7">
    <location>
        <position position="204"/>
    </location>
    <ligand>
        <name>FMN</name>
        <dbReference type="ChEBI" id="CHEBI:58210"/>
    </ligand>
</feature>
<comment type="similarity">
    <text evidence="5">Belongs to the FMN-dependent alpha-hydroxy acid dehydrogenase family.</text>
</comment>
<accession>A0AAW2YRQ8</accession>
<dbReference type="CDD" id="cd02809">
    <property type="entry name" value="alpha_hydroxyacid_oxid_FMN"/>
    <property type="match status" value="1"/>
</dbReference>
<feature type="domain" description="FMN hydroxy acid dehydrogenase" evidence="9">
    <location>
        <begin position="69"/>
        <end position="439"/>
    </location>
</feature>
<dbReference type="PROSITE" id="PS00557">
    <property type="entry name" value="FMN_HYDROXY_ACID_DH_1"/>
    <property type="match status" value="1"/>
</dbReference>
<feature type="active site" description="Proton acceptor" evidence="6">
    <location>
        <position position="331"/>
    </location>
</feature>
<evidence type="ECO:0000256" key="2">
    <source>
        <dbReference type="ARBA" id="ARBA00022630"/>
    </source>
</evidence>
<feature type="binding site" evidence="7">
    <location>
        <position position="334"/>
    </location>
    <ligand>
        <name>glyoxylate</name>
        <dbReference type="ChEBI" id="CHEBI:36655"/>
    </ligand>
</feature>
<evidence type="ECO:0000259" key="9">
    <source>
        <dbReference type="PROSITE" id="PS51349"/>
    </source>
</evidence>
<dbReference type="Pfam" id="PF01070">
    <property type="entry name" value="FMN_dh"/>
    <property type="match status" value="1"/>
</dbReference>
<feature type="binding site" evidence="7">
    <location>
        <begin position="365"/>
        <end position="369"/>
    </location>
    <ligand>
        <name>FMN</name>
        <dbReference type="ChEBI" id="CHEBI:58210"/>
    </ligand>
</feature>
<feature type="binding site" evidence="7">
    <location>
        <position position="232"/>
    </location>
    <ligand>
        <name>FMN</name>
        <dbReference type="ChEBI" id="CHEBI:58210"/>
    </ligand>
</feature>
<dbReference type="SUPFAM" id="SSF51395">
    <property type="entry name" value="FMN-linked oxidoreductases"/>
    <property type="match status" value="1"/>
</dbReference>
<evidence type="ECO:0000256" key="3">
    <source>
        <dbReference type="ARBA" id="ARBA00022643"/>
    </source>
</evidence>
<proteinExistence type="inferred from homology"/>
<evidence type="ECO:0000256" key="7">
    <source>
        <dbReference type="PIRSR" id="PIRSR000138-2"/>
    </source>
</evidence>
<dbReference type="EMBL" id="JAOPGA020000576">
    <property type="protein sequence ID" value="KAL0479558.1"/>
    <property type="molecule type" value="Genomic_DNA"/>
</dbReference>
<sequence length="450" mass="49504">MYGGGSQSRARDQKSKKNVRKQVVTPPVKRFPMTNEAAPTSTKPSSFVPPNRDALLNAHHPNMRKKKEIDPKMLLNVQDYHNQARATLTRNAYDYYASGADDQLTLAENQNYYAKIKLLPKVFIDVSNINTKVSLFNNTQSIDFPVIIAPTAMQRMAHADGELATARAAASLKTIMCTSTLSTTKLEEIINQPEVADTGCMWYQLYILKDRDFTKTLVQRAEASGFKALVVTVDAPRLGNRESDHRNKFSLPDGLSLANLMDDLKKNGEGQTTSALNHYFKNQIDASLTWDDLDWLRGITSLPIIAKGVITPEDAIKAHEKGCAGIVVSNHGARQLDTAISTIEALPAISHALKSINSTCDIFVDGGIRRGTDILKALCLGAKAVLVGRPVLWGLAVNGEQGVKEVLTILKKEFELACMLCGINGTEKCSNDFLLMPGDTVMDKWLRSKL</sequence>
<dbReference type="FunFam" id="3.20.20.70:FF:000056">
    <property type="entry name" value="hydroxyacid oxidase 2"/>
    <property type="match status" value="1"/>
</dbReference>
<evidence type="ECO:0000256" key="1">
    <source>
        <dbReference type="ARBA" id="ARBA00001917"/>
    </source>
</evidence>
<evidence type="ECO:0000256" key="5">
    <source>
        <dbReference type="ARBA" id="ARBA00024042"/>
    </source>
</evidence>
<dbReference type="GO" id="GO:0005737">
    <property type="term" value="C:cytoplasm"/>
    <property type="evidence" value="ECO:0007669"/>
    <property type="project" value="UniProtKB-ARBA"/>
</dbReference>
<dbReference type="GO" id="GO:0010181">
    <property type="term" value="F:FMN binding"/>
    <property type="evidence" value="ECO:0007669"/>
    <property type="project" value="InterPro"/>
</dbReference>
<gene>
    <name evidence="10" type="ORF">AKO1_007732</name>
</gene>
<name>A0AAW2YRQ8_9EUKA</name>